<dbReference type="OrthoDB" id="2989236at2"/>
<dbReference type="RefSeq" id="WP_103202394.1">
    <property type="nucleotide sequence ID" value="NZ_CVTD020000015.1"/>
</dbReference>
<organism evidence="1 2">
    <name type="scientific">Herbinix hemicellulosilytica</name>
    <dbReference type="NCBI Taxonomy" id="1564487"/>
    <lineage>
        <taxon>Bacteria</taxon>
        <taxon>Bacillati</taxon>
        <taxon>Bacillota</taxon>
        <taxon>Clostridia</taxon>
        <taxon>Lachnospirales</taxon>
        <taxon>Lachnospiraceae</taxon>
        <taxon>Herbinix</taxon>
    </lineage>
</organism>
<evidence type="ECO:0000313" key="2">
    <source>
        <dbReference type="Proteomes" id="UP000236497"/>
    </source>
</evidence>
<accession>A0A0H5SHI8</accession>
<sequence length="120" mass="13817">MSKKLKSNHKKFKKEAKDTLYKGFDTKNKKVKPKLSYLEELSNHLNLPTDILAGAPIVTATGRSEICLENYKSIIEYNESMVKVQSKTCKICIEGQELNIPYFTEDEMKITGFIKAIYYQ</sequence>
<protein>
    <recommendedName>
        <fullName evidence="3">Sporulation protein YqfC</fullName>
    </recommendedName>
</protein>
<name>A0A0H5SHI8_HERHM</name>
<dbReference type="Proteomes" id="UP000236497">
    <property type="component" value="Unassembled WGS sequence"/>
</dbReference>
<dbReference type="AlphaFoldDB" id="A0A0H5SHI8"/>
<dbReference type="Pfam" id="PF07873">
    <property type="entry name" value="YabP"/>
    <property type="match status" value="1"/>
</dbReference>
<gene>
    <name evidence="1" type="ORF">HHT355_1069</name>
</gene>
<reference evidence="1 2" key="1">
    <citation type="submission" date="2015-06" db="EMBL/GenBank/DDBJ databases">
        <authorList>
            <person name="Wibberg Daniel"/>
        </authorList>
    </citation>
    <scope>NUCLEOTIDE SEQUENCE [LARGE SCALE GENOMIC DNA]</scope>
    <source>
        <strain evidence="1 2">T3/55T</strain>
    </source>
</reference>
<dbReference type="InterPro" id="IPR022476">
    <property type="entry name" value="Spore_YabP/YqfC"/>
</dbReference>
<proteinExistence type="predicted"/>
<evidence type="ECO:0000313" key="1">
    <source>
        <dbReference type="EMBL" id="CRZ34271.1"/>
    </source>
</evidence>
<keyword evidence="2" id="KW-1185">Reference proteome</keyword>
<dbReference type="EMBL" id="CVTD020000015">
    <property type="protein sequence ID" value="CRZ34271.1"/>
    <property type="molecule type" value="Genomic_DNA"/>
</dbReference>
<evidence type="ECO:0008006" key="3">
    <source>
        <dbReference type="Google" id="ProtNLM"/>
    </source>
</evidence>